<dbReference type="EMBL" id="CP022384">
    <property type="protein sequence ID" value="ATA82943.1"/>
    <property type="molecule type" value="Genomic_DNA"/>
</dbReference>
<dbReference type="Proteomes" id="UP000217276">
    <property type="component" value="Chromosome"/>
</dbReference>
<dbReference type="AlphaFoldDB" id="A0A250FCS9"/>
<accession>A0A250FCS9</accession>
<reference evidence="2" key="1">
    <citation type="submission" date="2017-06" db="EMBL/GenBank/DDBJ databases">
        <title>Capnocytophaga spp. assemblies.</title>
        <authorList>
            <person name="Gulvik C.A."/>
        </authorList>
    </citation>
    <scope>NUCLEOTIDE SEQUENCE [LARGE SCALE GENOMIC DNA]</scope>
    <source>
        <strain evidence="2">H6253</strain>
    </source>
</reference>
<proteinExistence type="predicted"/>
<evidence type="ECO:0000313" key="1">
    <source>
        <dbReference type="EMBL" id="ATA82943.1"/>
    </source>
</evidence>
<keyword evidence="2" id="KW-1185">Reference proteome</keyword>
<gene>
    <name evidence="1" type="ORF">CGC53_07530</name>
</gene>
<sequence>MKRIVFLFIIVFIFGYKGYTQHSKGKDEILSYIPNEDKEEVDFGWKAPTKKTIITFLKRLPEISTQEWNMCYGTFQSNVKGYLRYKNHIYKYEVNAGGWIYLSSKEKTKILGSKDKKDTISNFISVYYCDEMK</sequence>
<organism evidence="1 2">
    <name type="scientific">Capnocytophaga leadbetteri</name>
    <dbReference type="NCBI Taxonomy" id="327575"/>
    <lineage>
        <taxon>Bacteria</taxon>
        <taxon>Pseudomonadati</taxon>
        <taxon>Bacteroidota</taxon>
        <taxon>Flavobacteriia</taxon>
        <taxon>Flavobacteriales</taxon>
        <taxon>Flavobacteriaceae</taxon>
        <taxon>Capnocytophaga</taxon>
    </lineage>
</organism>
<name>A0A250FCS9_9FLAO</name>
<dbReference type="KEGG" id="clk:CGC53_07530"/>
<evidence type="ECO:0000313" key="2">
    <source>
        <dbReference type="Proteomes" id="UP000217276"/>
    </source>
</evidence>
<protein>
    <submittedName>
        <fullName evidence="1">Uncharacterized protein</fullName>
    </submittedName>
</protein>